<dbReference type="GO" id="GO:0000978">
    <property type="term" value="F:RNA polymerase II cis-regulatory region sequence-specific DNA binding"/>
    <property type="evidence" value="ECO:0007669"/>
    <property type="project" value="TreeGrafter"/>
</dbReference>
<reference evidence="5" key="1">
    <citation type="submission" date="2023-06" db="EMBL/GenBank/DDBJ databases">
        <authorList>
            <person name="Delattre M."/>
        </authorList>
    </citation>
    <scope>NUCLEOTIDE SEQUENCE</scope>
    <source>
        <strain evidence="5">AF72</strain>
    </source>
</reference>
<feature type="non-terminal residue" evidence="5">
    <location>
        <position position="116"/>
    </location>
</feature>
<keyword evidence="1" id="KW-0805">Transcription regulation</keyword>
<dbReference type="GO" id="GO:0000981">
    <property type="term" value="F:DNA-binding transcription factor activity, RNA polymerase II-specific"/>
    <property type="evidence" value="ECO:0007669"/>
    <property type="project" value="TreeGrafter"/>
</dbReference>
<keyword evidence="3" id="KW-0804">Transcription</keyword>
<dbReference type="GO" id="GO:0005634">
    <property type="term" value="C:nucleus"/>
    <property type="evidence" value="ECO:0007669"/>
    <property type="project" value="TreeGrafter"/>
</dbReference>
<dbReference type="PANTHER" id="PTHR10129:SF44">
    <property type="entry name" value="TRAFFIC JAM, ISOFORM C"/>
    <property type="match status" value="1"/>
</dbReference>
<protein>
    <recommendedName>
        <fullName evidence="4">Basic leucine zipper domain-containing protein</fullName>
    </recommendedName>
</protein>
<dbReference type="Gene3D" id="1.20.5.170">
    <property type="match status" value="1"/>
</dbReference>
<evidence type="ECO:0000259" key="4">
    <source>
        <dbReference type="Pfam" id="PF03131"/>
    </source>
</evidence>
<feature type="domain" description="Basic leucine zipper" evidence="4">
    <location>
        <begin position="49"/>
        <end position="89"/>
    </location>
</feature>
<dbReference type="InterPro" id="IPR008917">
    <property type="entry name" value="TF_DNA-bd_sf"/>
</dbReference>
<evidence type="ECO:0000313" key="6">
    <source>
        <dbReference type="Proteomes" id="UP001177023"/>
    </source>
</evidence>
<proteinExistence type="predicted"/>
<sequence>MISVYPLNSPTASSSSSSFASFSLRQIRARQLFLPAPPNVPSGHDRQVVSYLKHKRRTIKNRGYALNCRVRRIQNHHQPATDDVLLRDQTVVSLQGWLQYYESSYSTFFNYSSRRL</sequence>
<keyword evidence="2" id="KW-0238">DNA-binding</keyword>
<organism evidence="5 6">
    <name type="scientific">Mesorhabditis spiculigera</name>
    <dbReference type="NCBI Taxonomy" id="96644"/>
    <lineage>
        <taxon>Eukaryota</taxon>
        <taxon>Metazoa</taxon>
        <taxon>Ecdysozoa</taxon>
        <taxon>Nematoda</taxon>
        <taxon>Chromadorea</taxon>
        <taxon>Rhabditida</taxon>
        <taxon>Rhabditina</taxon>
        <taxon>Rhabditomorpha</taxon>
        <taxon>Rhabditoidea</taxon>
        <taxon>Rhabditidae</taxon>
        <taxon>Mesorhabditinae</taxon>
        <taxon>Mesorhabditis</taxon>
    </lineage>
</organism>
<evidence type="ECO:0000256" key="3">
    <source>
        <dbReference type="ARBA" id="ARBA00023163"/>
    </source>
</evidence>
<dbReference type="Pfam" id="PF03131">
    <property type="entry name" value="bZIP_Maf"/>
    <property type="match status" value="1"/>
</dbReference>
<keyword evidence="6" id="KW-1185">Reference proteome</keyword>
<dbReference type="SUPFAM" id="SSF47454">
    <property type="entry name" value="A DNA-binding domain in eukaryotic transcription factors"/>
    <property type="match status" value="1"/>
</dbReference>
<evidence type="ECO:0000313" key="5">
    <source>
        <dbReference type="EMBL" id="CAJ0571113.1"/>
    </source>
</evidence>
<dbReference type="PANTHER" id="PTHR10129">
    <property type="entry name" value="TRANSCRIPTION FACTOR MAF"/>
    <property type="match status" value="1"/>
</dbReference>
<dbReference type="InterPro" id="IPR024874">
    <property type="entry name" value="Transcription_factor_Maf_fam"/>
</dbReference>
<dbReference type="AlphaFoldDB" id="A0AA36CML5"/>
<name>A0AA36CML5_9BILA</name>
<dbReference type="InterPro" id="IPR004826">
    <property type="entry name" value="bZIP_Maf"/>
</dbReference>
<dbReference type="EMBL" id="CATQJA010002534">
    <property type="protein sequence ID" value="CAJ0571113.1"/>
    <property type="molecule type" value="Genomic_DNA"/>
</dbReference>
<dbReference type="Proteomes" id="UP001177023">
    <property type="component" value="Unassembled WGS sequence"/>
</dbReference>
<evidence type="ECO:0000256" key="1">
    <source>
        <dbReference type="ARBA" id="ARBA00023015"/>
    </source>
</evidence>
<accession>A0AA36CML5</accession>
<evidence type="ECO:0000256" key="2">
    <source>
        <dbReference type="ARBA" id="ARBA00023125"/>
    </source>
</evidence>
<gene>
    <name evidence="5" type="ORF">MSPICULIGERA_LOCUS9537</name>
</gene>
<comment type="caution">
    <text evidence="5">The sequence shown here is derived from an EMBL/GenBank/DDBJ whole genome shotgun (WGS) entry which is preliminary data.</text>
</comment>